<sequence>MALCTCEFHCGGTYRHCPSAPSFENGYFQWEGDYFQQAVVDDIKIELGIHEYLGFSQPGDEAGTEDLVIILGIEKIRRMRLILEEAELIITSREKEVS</sequence>
<accession>A0A6B9J9N0</accession>
<reference evidence="1 2" key="1">
    <citation type="submission" date="2019-11" db="EMBL/GenBank/DDBJ databases">
        <title>Characterization of a new Erwinia amylovora bacteriophage.</title>
        <authorList>
            <person name="Valentovich L.N."/>
            <person name="Akhremchuk A.E."/>
            <person name="Besarab N.V."/>
            <person name="Lagonenko A.L."/>
        </authorList>
    </citation>
    <scope>NUCLEOTIDE SEQUENCE [LARGE SCALE GENOMIC DNA]</scope>
</reference>
<name>A0A6B9J9N0_9CAUD</name>
<dbReference type="EMBL" id="MN732867">
    <property type="protein sequence ID" value="QGZ16189.1"/>
    <property type="molecule type" value="Genomic_DNA"/>
</dbReference>
<gene>
    <name evidence="1" type="ORF">Hena1_00130</name>
</gene>
<protein>
    <submittedName>
        <fullName evidence="1">Uncharacterized protein</fullName>
    </submittedName>
</protein>
<evidence type="ECO:0000313" key="2">
    <source>
        <dbReference type="Proteomes" id="UP000433183"/>
    </source>
</evidence>
<keyword evidence="2" id="KW-1185">Reference proteome</keyword>
<organism evidence="1 2">
    <name type="scientific">Erwinia phage Hena1</name>
    <dbReference type="NCBI Taxonomy" id="2678601"/>
    <lineage>
        <taxon>Viruses</taxon>
        <taxon>Duplodnaviria</taxon>
        <taxon>Heunggongvirae</taxon>
        <taxon>Uroviricota</taxon>
        <taxon>Caudoviricetes</taxon>
        <taxon>Vequintavirinae</taxon>
        <taxon>Henunavirus</taxon>
        <taxon>Henunavirus hena1</taxon>
    </lineage>
</organism>
<proteinExistence type="predicted"/>
<evidence type="ECO:0000313" key="1">
    <source>
        <dbReference type="EMBL" id="QGZ16189.1"/>
    </source>
</evidence>
<dbReference type="Proteomes" id="UP000433183">
    <property type="component" value="Segment"/>
</dbReference>